<organism evidence="1">
    <name type="scientific">marine sediment metagenome</name>
    <dbReference type="NCBI Taxonomy" id="412755"/>
    <lineage>
        <taxon>unclassified sequences</taxon>
        <taxon>metagenomes</taxon>
        <taxon>ecological metagenomes</taxon>
    </lineage>
</organism>
<dbReference type="EMBL" id="LAZR01002187">
    <property type="protein sequence ID" value="KKN33337.1"/>
    <property type="molecule type" value="Genomic_DNA"/>
</dbReference>
<protein>
    <submittedName>
        <fullName evidence="1">Uncharacterized protein</fullName>
    </submittedName>
</protein>
<sequence>MGETLKARIVEFLDDKSFTTKEIAAKLGETIERVKNSMANLKKNNVVKVKERRGREFVYEKMEKHLVNLITHFEKCGADVYFDERMYPGFFNDIISMFMFFLELKPSKELKALLKERINSKKKIKPNLYI</sequence>
<gene>
    <name evidence="1" type="ORF">LCGC14_0804800</name>
</gene>
<comment type="caution">
    <text evidence="1">The sequence shown here is derived from an EMBL/GenBank/DDBJ whole genome shotgun (WGS) entry which is preliminary data.</text>
</comment>
<dbReference type="AlphaFoldDB" id="A0A0F9Q8F8"/>
<accession>A0A0F9Q8F8</accession>
<dbReference type="SUPFAM" id="SSF46785">
    <property type="entry name" value="Winged helix' DNA-binding domain"/>
    <property type="match status" value="1"/>
</dbReference>
<proteinExistence type="predicted"/>
<dbReference type="InterPro" id="IPR036390">
    <property type="entry name" value="WH_DNA-bd_sf"/>
</dbReference>
<dbReference type="Gene3D" id="1.10.10.10">
    <property type="entry name" value="Winged helix-like DNA-binding domain superfamily/Winged helix DNA-binding domain"/>
    <property type="match status" value="1"/>
</dbReference>
<evidence type="ECO:0000313" key="1">
    <source>
        <dbReference type="EMBL" id="KKN33337.1"/>
    </source>
</evidence>
<name>A0A0F9Q8F8_9ZZZZ</name>
<dbReference type="InterPro" id="IPR036388">
    <property type="entry name" value="WH-like_DNA-bd_sf"/>
</dbReference>
<reference evidence="1" key="1">
    <citation type="journal article" date="2015" name="Nature">
        <title>Complex archaea that bridge the gap between prokaryotes and eukaryotes.</title>
        <authorList>
            <person name="Spang A."/>
            <person name="Saw J.H."/>
            <person name="Jorgensen S.L."/>
            <person name="Zaremba-Niedzwiedzka K."/>
            <person name="Martijn J."/>
            <person name="Lind A.E."/>
            <person name="van Eijk R."/>
            <person name="Schleper C."/>
            <person name="Guy L."/>
            <person name="Ettema T.J."/>
        </authorList>
    </citation>
    <scope>NUCLEOTIDE SEQUENCE</scope>
</reference>